<dbReference type="GO" id="GO:0070042">
    <property type="term" value="F:rRNA (uridine-N3-)-methyltransferase activity"/>
    <property type="evidence" value="ECO:0007669"/>
    <property type="project" value="TreeGrafter"/>
</dbReference>
<keyword evidence="6 10" id="KW-0808">Transferase</keyword>
<dbReference type="PANTHER" id="PTHR30027:SF3">
    <property type="entry name" value="16S RRNA (URACIL(1498)-N(3))-METHYLTRANSFERASE"/>
    <property type="match status" value="1"/>
</dbReference>
<reference evidence="12 13" key="1">
    <citation type="journal article" date="2002" name="Nat. Genet.">
        <title>Genome sequence of the endocellular obligate symbiont of tsetse flies, Wigglesworthia glossinidia.</title>
        <authorList>
            <person name="Akman L."/>
            <person name="Yamashita A."/>
            <person name="Watanabe H."/>
            <person name="Oshima K."/>
            <person name="Shiba T."/>
            <person name="Hattori M."/>
            <person name="Aksoy S."/>
        </authorList>
    </citation>
    <scope>NUCLEOTIDE SEQUENCE [LARGE SCALE GENOMIC DNA]</scope>
</reference>
<dbReference type="Gene3D" id="3.40.1280.10">
    <property type="match status" value="1"/>
</dbReference>
<dbReference type="InterPro" id="IPR029028">
    <property type="entry name" value="Alpha/beta_knot_MTases"/>
</dbReference>
<comment type="function">
    <text evidence="8 10">Specifically methylates the N3 position of the uracil ring of uridine 1498 (m3U1498) in 16S rRNA. Acts on the fully assembled 30S ribosomal subunit.</text>
</comment>
<comment type="catalytic activity">
    <reaction evidence="9 10">
        <text>uridine(1498) in 16S rRNA + S-adenosyl-L-methionine = N(3)-methyluridine(1498) in 16S rRNA + S-adenosyl-L-homocysteine + H(+)</text>
        <dbReference type="Rhea" id="RHEA:42920"/>
        <dbReference type="Rhea" id="RHEA-COMP:10283"/>
        <dbReference type="Rhea" id="RHEA-COMP:10284"/>
        <dbReference type="ChEBI" id="CHEBI:15378"/>
        <dbReference type="ChEBI" id="CHEBI:57856"/>
        <dbReference type="ChEBI" id="CHEBI:59789"/>
        <dbReference type="ChEBI" id="CHEBI:65315"/>
        <dbReference type="ChEBI" id="CHEBI:74502"/>
        <dbReference type="EC" id="2.1.1.193"/>
    </reaction>
</comment>
<evidence type="ECO:0000256" key="4">
    <source>
        <dbReference type="ARBA" id="ARBA00022552"/>
    </source>
</evidence>
<dbReference type="PANTHER" id="PTHR30027">
    <property type="entry name" value="RIBOSOMAL RNA SMALL SUBUNIT METHYLTRANSFERASE E"/>
    <property type="match status" value="1"/>
</dbReference>
<comment type="similarity">
    <text evidence="2 10">Belongs to the RNA methyltransferase RsmE family.</text>
</comment>
<keyword evidence="7 10" id="KW-0949">S-adenosyl-L-methionine</keyword>
<evidence type="ECO:0000256" key="5">
    <source>
        <dbReference type="ARBA" id="ARBA00022603"/>
    </source>
</evidence>
<dbReference type="InterPro" id="IPR006700">
    <property type="entry name" value="RsmE"/>
</dbReference>
<comment type="subcellular location">
    <subcellularLocation>
        <location evidence="1 10">Cytoplasm</location>
    </subcellularLocation>
</comment>
<dbReference type="Pfam" id="PF04452">
    <property type="entry name" value="Methyltrans_RNA"/>
    <property type="match status" value="1"/>
</dbReference>
<evidence type="ECO:0000256" key="8">
    <source>
        <dbReference type="ARBA" id="ARBA00025699"/>
    </source>
</evidence>
<dbReference type="GO" id="GO:0005737">
    <property type="term" value="C:cytoplasm"/>
    <property type="evidence" value="ECO:0007669"/>
    <property type="project" value="UniProtKB-SubCell"/>
</dbReference>
<dbReference type="EC" id="2.1.1.193" evidence="10"/>
<dbReference type="AlphaFoldDB" id="Q8D334"/>
<evidence type="ECO:0000259" key="11">
    <source>
        <dbReference type="Pfam" id="PF04452"/>
    </source>
</evidence>
<proteinExistence type="inferred from homology"/>
<dbReference type="KEGG" id="wbr:yggJ"/>
<evidence type="ECO:0000256" key="3">
    <source>
        <dbReference type="ARBA" id="ARBA00022490"/>
    </source>
</evidence>
<dbReference type="EMBL" id="BA000021">
    <property type="protein sequence ID" value="BAC24313.1"/>
    <property type="molecule type" value="Genomic_DNA"/>
</dbReference>
<dbReference type="GO" id="GO:0070475">
    <property type="term" value="P:rRNA base methylation"/>
    <property type="evidence" value="ECO:0007669"/>
    <property type="project" value="TreeGrafter"/>
</dbReference>
<evidence type="ECO:0000313" key="12">
    <source>
        <dbReference type="EMBL" id="BAC24313.1"/>
    </source>
</evidence>
<dbReference type="CDD" id="cd18084">
    <property type="entry name" value="RsmE-like"/>
    <property type="match status" value="1"/>
</dbReference>
<evidence type="ECO:0000256" key="1">
    <source>
        <dbReference type="ARBA" id="ARBA00004496"/>
    </source>
</evidence>
<dbReference type="InterPro" id="IPR046886">
    <property type="entry name" value="RsmE_MTase_dom"/>
</dbReference>
<evidence type="ECO:0000256" key="10">
    <source>
        <dbReference type="PIRNR" id="PIRNR015601"/>
    </source>
</evidence>
<evidence type="ECO:0000256" key="7">
    <source>
        <dbReference type="ARBA" id="ARBA00022691"/>
    </source>
</evidence>
<dbReference type="NCBIfam" id="TIGR00046">
    <property type="entry name" value="RsmE family RNA methyltransferase"/>
    <property type="match status" value="1"/>
</dbReference>
<feature type="domain" description="Ribosomal RNA small subunit methyltransferase E methyltransferase" evidence="11">
    <location>
        <begin position="38"/>
        <end position="199"/>
    </location>
</feature>
<organism evidence="12 13">
    <name type="scientific">Wigglesworthia glossinidia brevipalpis</name>
    <dbReference type="NCBI Taxonomy" id="36870"/>
    <lineage>
        <taxon>Bacteria</taxon>
        <taxon>Pseudomonadati</taxon>
        <taxon>Pseudomonadota</taxon>
        <taxon>Gammaproteobacteria</taxon>
        <taxon>Enterobacterales</taxon>
        <taxon>Erwiniaceae</taxon>
        <taxon>Wigglesworthia</taxon>
    </lineage>
</organism>
<dbReference type="Proteomes" id="UP000000562">
    <property type="component" value="Chromosome"/>
</dbReference>
<keyword evidence="4 10" id="KW-0698">rRNA processing</keyword>
<dbReference type="SUPFAM" id="SSF75217">
    <property type="entry name" value="alpha/beta knot"/>
    <property type="match status" value="1"/>
</dbReference>
<keyword evidence="13" id="KW-1185">Reference proteome</keyword>
<name>Q8D334_WIGBR</name>
<dbReference type="HOGENOM" id="CLU_067442_5_1_6"/>
<protein>
    <recommendedName>
        <fullName evidence="10">Ribosomal RNA small subunit methyltransferase E</fullName>
        <ecNumber evidence="10">2.1.1.193</ecNumber>
    </recommendedName>
</protein>
<keyword evidence="5 10" id="KW-0489">Methyltransferase</keyword>
<dbReference type="PIRSF" id="PIRSF015601">
    <property type="entry name" value="MTase_slr0722"/>
    <property type="match status" value="1"/>
</dbReference>
<dbReference type="STRING" id="36870.gene:10368655"/>
<evidence type="ECO:0000256" key="9">
    <source>
        <dbReference type="ARBA" id="ARBA00047944"/>
    </source>
</evidence>
<keyword evidence="3 10" id="KW-0963">Cytoplasm</keyword>
<sequence length="205" mass="23959">MLVLIFNGKEKEFLGKILKYKNKNTYIFLMHQIHKYVESTLKINLGQVLCNKKSMDFLVQKSVELGIHTLTPLFSSRSNEFLNKKNLNKIIDRWEKIIIQSSQQCGRNFLLKINDPISIYKWCDTKSTSFKIYADPYSEKKIKEINQKIKNINLLIGPEGGLSKEEVFHVEKNNFNKIKFGPRILRTETSVISIVSILQMYFGDF</sequence>
<gene>
    <name evidence="12" type="primary">yggJ</name>
</gene>
<dbReference type="eggNOG" id="COG1385">
    <property type="taxonomic scope" value="Bacteria"/>
</dbReference>
<evidence type="ECO:0000256" key="6">
    <source>
        <dbReference type="ARBA" id="ARBA00022679"/>
    </source>
</evidence>
<evidence type="ECO:0000256" key="2">
    <source>
        <dbReference type="ARBA" id="ARBA00005528"/>
    </source>
</evidence>
<accession>Q8D334</accession>
<evidence type="ECO:0000313" key="13">
    <source>
        <dbReference type="Proteomes" id="UP000000562"/>
    </source>
</evidence>
<dbReference type="InterPro" id="IPR029026">
    <property type="entry name" value="tRNA_m1G_MTases_N"/>
</dbReference>